<reference evidence="2" key="1">
    <citation type="submission" date="2018-01" db="EMBL/GenBank/DDBJ databases">
        <title>An insight into the sialome of Amazonian anophelines.</title>
        <authorList>
            <person name="Ribeiro J.M."/>
            <person name="Scarpassa V."/>
            <person name="Calvo E."/>
        </authorList>
    </citation>
    <scope>NUCLEOTIDE SEQUENCE</scope>
    <source>
        <tissue evidence="2">Salivary glands</tissue>
    </source>
</reference>
<keyword evidence="1" id="KW-0732">Signal</keyword>
<proteinExistence type="predicted"/>
<dbReference type="AlphaFoldDB" id="A0A2M4CEN6"/>
<evidence type="ECO:0000256" key="1">
    <source>
        <dbReference type="SAM" id="SignalP"/>
    </source>
</evidence>
<organism evidence="2">
    <name type="scientific">Anopheles marajoara</name>
    <dbReference type="NCBI Taxonomy" id="58244"/>
    <lineage>
        <taxon>Eukaryota</taxon>
        <taxon>Metazoa</taxon>
        <taxon>Ecdysozoa</taxon>
        <taxon>Arthropoda</taxon>
        <taxon>Hexapoda</taxon>
        <taxon>Insecta</taxon>
        <taxon>Pterygota</taxon>
        <taxon>Neoptera</taxon>
        <taxon>Endopterygota</taxon>
        <taxon>Diptera</taxon>
        <taxon>Nematocera</taxon>
        <taxon>Culicoidea</taxon>
        <taxon>Culicidae</taxon>
        <taxon>Anophelinae</taxon>
        <taxon>Anopheles</taxon>
    </lineage>
</organism>
<sequence>MCLACNVVVSLNACFAQQLTVVPGPGERSNAKRKEKIPRWWRRTKRNITEWRSAGFAVAGATAPLAVYI</sequence>
<feature type="chain" id="PRO_5014824510" evidence="1">
    <location>
        <begin position="17"/>
        <end position="69"/>
    </location>
</feature>
<dbReference type="EMBL" id="GGFJ01014588">
    <property type="protein sequence ID" value="MBW63729.1"/>
    <property type="molecule type" value="Transcribed_RNA"/>
</dbReference>
<feature type="signal peptide" evidence="1">
    <location>
        <begin position="1"/>
        <end position="16"/>
    </location>
</feature>
<evidence type="ECO:0000313" key="2">
    <source>
        <dbReference type="EMBL" id="MBW63729.1"/>
    </source>
</evidence>
<name>A0A2M4CEN6_9DIPT</name>
<accession>A0A2M4CEN6</accession>
<protein>
    <submittedName>
        <fullName evidence="2">Putative secreted protein</fullName>
    </submittedName>
</protein>